<dbReference type="AlphaFoldDB" id="A0A8B8NU17"/>
<protein>
    <submittedName>
        <fullName evidence="7">Probable mediator of RNA polymerase II transcription subunit 26b</fullName>
    </submittedName>
</protein>
<feature type="compositionally biased region" description="Low complexity" evidence="4">
    <location>
        <begin position="279"/>
        <end position="290"/>
    </location>
</feature>
<feature type="compositionally biased region" description="Polar residues" evidence="4">
    <location>
        <begin position="295"/>
        <end position="306"/>
    </location>
</feature>
<keyword evidence="6" id="KW-1185">Reference proteome</keyword>
<feature type="compositionally biased region" description="Polar residues" evidence="4">
    <location>
        <begin position="258"/>
        <end position="267"/>
    </location>
</feature>
<evidence type="ECO:0000259" key="5">
    <source>
        <dbReference type="PROSITE" id="PS51319"/>
    </source>
</evidence>
<dbReference type="SMART" id="SM00509">
    <property type="entry name" value="TFS2N"/>
    <property type="match status" value="1"/>
</dbReference>
<dbReference type="PROSITE" id="PS51319">
    <property type="entry name" value="TFIIS_N"/>
    <property type="match status" value="1"/>
</dbReference>
<evidence type="ECO:0000256" key="3">
    <source>
        <dbReference type="PROSITE-ProRule" id="PRU00649"/>
    </source>
</evidence>
<dbReference type="InterPro" id="IPR017923">
    <property type="entry name" value="TFIIS_N"/>
</dbReference>
<dbReference type="Gene3D" id="1.20.930.10">
    <property type="entry name" value="Conserved domain common to transcription factors TFIIS, elongin A, CRSP70"/>
    <property type="match status" value="1"/>
</dbReference>
<dbReference type="CDD" id="cd00183">
    <property type="entry name" value="TFIIS_I"/>
    <property type="match status" value="1"/>
</dbReference>
<dbReference type="InterPro" id="IPR035441">
    <property type="entry name" value="TFIIS/LEDGF_dom_sf"/>
</dbReference>
<dbReference type="InterPro" id="IPR003617">
    <property type="entry name" value="TFIIS/CRSP70_N_sub"/>
</dbReference>
<gene>
    <name evidence="7" type="primary">LOC115737814</name>
</gene>
<evidence type="ECO:0000313" key="6">
    <source>
        <dbReference type="Proteomes" id="UP000827889"/>
    </source>
</evidence>
<sequence length="316" mass="34871">MPESLDDWREFFRRTNADVFELIDNAIVVAALDCLDDFRSQRGWIMERLYTCKAGWHAAGDEVGSCDAASKESMASSNGRGEVEQDVVDTDEESCDSFREAEAFTDEIDEQSRVVGEVLRIKQVLDNSRLESTSVLCESLRSLRSMAITLDTLETTKIGISVNSLSRNCRSKQIAQFTHSITGQWKAMVDADGNPCNIREKNFAIQKPKQQLGVVKPNRSSQTTPSNKIAAEKFDKERKEVAIEIKFEAAERRIQGPSEKQTGSMVTTDVGFEGLPCTLESSESGSKSGLFPGQPRSSGRYTSFQLAPSPKAGGES</sequence>
<feature type="domain" description="TFIIS N-terminal" evidence="5">
    <location>
        <begin position="116"/>
        <end position="192"/>
    </location>
</feature>
<evidence type="ECO:0000256" key="1">
    <source>
        <dbReference type="ARBA" id="ARBA00004123"/>
    </source>
</evidence>
<dbReference type="Pfam" id="PF08711">
    <property type="entry name" value="Med26"/>
    <property type="match status" value="1"/>
</dbReference>
<reference evidence="7" key="1">
    <citation type="submission" date="2025-08" db="UniProtKB">
        <authorList>
            <consortium name="RefSeq"/>
        </authorList>
    </citation>
    <scope>IDENTIFICATION</scope>
    <source>
        <tissue evidence="7">Leaf</tissue>
    </source>
</reference>
<feature type="region of interest" description="Disordered" evidence="4">
    <location>
        <begin position="70"/>
        <end position="89"/>
    </location>
</feature>
<dbReference type="KEGG" id="rarg:115737814"/>
<accession>A0A8B8NU17</accession>
<name>A0A8B8NU17_9MYRT</name>
<comment type="subcellular location">
    <subcellularLocation>
        <location evidence="1 3">Nucleus</location>
    </subcellularLocation>
</comment>
<feature type="region of interest" description="Disordered" evidence="4">
    <location>
        <begin position="253"/>
        <end position="316"/>
    </location>
</feature>
<dbReference type="RefSeq" id="XP_030526027.2">
    <property type="nucleotide sequence ID" value="XM_030670167.2"/>
</dbReference>
<proteinExistence type="predicted"/>
<dbReference type="GeneID" id="115737814"/>
<evidence type="ECO:0000256" key="4">
    <source>
        <dbReference type="SAM" id="MobiDB-lite"/>
    </source>
</evidence>
<organism evidence="6 7">
    <name type="scientific">Rhodamnia argentea</name>
    <dbReference type="NCBI Taxonomy" id="178133"/>
    <lineage>
        <taxon>Eukaryota</taxon>
        <taxon>Viridiplantae</taxon>
        <taxon>Streptophyta</taxon>
        <taxon>Embryophyta</taxon>
        <taxon>Tracheophyta</taxon>
        <taxon>Spermatophyta</taxon>
        <taxon>Magnoliopsida</taxon>
        <taxon>eudicotyledons</taxon>
        <taxon>Gunneridae</taxon>
        <taxon>Pentapetalae</taxon>
        <taxon>rosids</taxon>
        <taxon>malvids</taxon>
        <taxon>Myrtales</taxon>
        <taxon>Myrtaceae</taxon>
        <taxon>Myrtoideae</taxon>
        <taxon>Myrteae</taxon>
        <taxon>Australasian group</taxon>
        <taxon>Rhodamnia</taxon>
    </lineage>
</organism>
<dbReference type="PANTHER" id="PTHR46554:SF2">
    <property type="entry name" value="TFIIS N-TERMINAL DOMAIN-CONTAINING PROTEIN"/>
    <property type="match status" value="1"/>
</dbReference>
<dbReference type="PANTHER" id="PTHR46554">
    <property type="entry name" value="MEDIATOR OF RNA POLYMERASE II TRANSCRIPTION SUBUNIT 26A-RELATED"/>
    <property type="match status" value="1"/>
</dbReference>
<dbReference type="Proteomes" id="UP000827889">
    <property type="component" value="Chromosome 7"/>
</dbReference>
<evidence type="ECO:0000256" key="2">
    <source>
        <dbReference type="ARBA" id="ARBA00023242"/>
    </source>
</evidence>
<keyword evidence="2 3" id="KW-0539">Nucleus</keyword>
<dbReference type="GO" id="GO:0005634">
    <property type="term" value="C:nucleus"/>
    <property type="evidence" value="ECO:0007669"/>
    <property type="project" value="UniProtKB-SubCell"/>
</dbReference>
<evidence type="ECO:0000313" key="7">
    <source>
        <dbReference type="RefSeq" id="XP_030526027.2"/>
    </source>
</evidence>
<dbReference type="SUPFAM" id="SSF47676">
    <property type="entry name" value="Conserved domain common to transcription factors TFIIS, elongin A, CRSP70"/>
    <property type="match status" value="1"/>
</dbReference>